<gene>
    <name evidence="2" type="ORF">CD32_18865</name>
</gene>
<name>A0A0A3IHF6_9BACI</name>
<organism evidence="2 3">
    <name type="scientific">Lysinibacillus odysseyi 34hs-1 = NBRC 100172</name>
    <dbReference type="NCBI Taxonomy" id="1220589"/>
    <lineage>
        <taxon>Bacteria</taxon>
        <taxon>Bacillati</taxon>
        <taxon>Bacillota</taxon>
        <taxon>Bacilli</taxon>
        <taxon>Bacillales</taxon>
        <taxon>Bacillaceae</taxon>
        <taxon>Lysinibacillus</taxon>
    </lineage>
</organism>
<evidence type="ECO:0000313" key="2">
    <source>
        <dbReference type="EMBL" id="KGR82895.1"/>
    </source>
</evidence>
<dbReference type="AlphaFoldDB" id="A0A0A3IHF6"/>
<keyword evidence="3" id="KW-1185">Reference proteome</keyword>
<sequence length="244" mass="27967">MYKAWPIIFLIVGAVSIGLLPMFEGRFINVNIAKEEFRLGLLFLGLFLTGAVMPWQFLFSIRRGIKEKELWLHNSSPMTVLIGAKLFYTVAWTTLNSAFYTFFFHWTPSIIEGSTSEIIWMQGLVVSIIFLLGILTAVGALLFYTVYIQLKRYIKYGSVIITGMLFGLFLFTTDKIANSSLYDKLLIHGEIPLAFLEKNMPVFTSEDVLVNFYSLYIVEELVMWLVMASCFIAASKWIERVITR</sequence>
<dbReference type="EMBL" id="JPVP01000059">
    <property type="protein sequence ID" value="KGR82895.1"/>
    <property type="molecule type" value="Genomic_DNA"/>
</dbReference>
<keyword evidence="1" id="KW-1133">Transmembrane helix</keyword>
<evidence type="ECO:0000256" key="1">
    <source>
        <dbReference type="SAM" id="Phobius"/>
    </source>
</evidence>
<keyword evidence="1" id="KW-0472">Membrane</keyword>
<feature type="transmembrane region" description="Helical" evidence="1">
    <location>
        <begin position="40"/>
        <end position="59"/>
    </location>
</feature>
<feature type="transmembrane region" description="Helical" evidence="1">
    <location>
        <begin position="7"/>
        <end position="28"/>
    </location>
</feature>
<feature type="transmembrane region" description="Helical" evidence="1">
    <location>
        <begin position="221"/>
        <end position="238"/>
    </location>
</feature>
<dbReference type="Proteomes" id="UP000030437">
    <property type="component" value="Unassembled WGS sequence"/>
</dbReference>
<dbReference type="eggNOG" id="ENOG5033M46">
    <property type="taxonomic scope" value="Bacteria"/>
</dbReference>
<keyword evidence="1" id="KW-0812">Transmembrane</keyword>
<feature type="transmembrane region" description="Helical" evidence="1">
    <location>
        <begin position="80"/>
        <end position="106"/>
    </location>
</feature>
<protein>
    <submittedName>
        <fullName evidence="2">Uncharacterized protein</fullName>
    </submittedName>
</protein>
<feature type="transmembrane region" description="Helical" evidence="1">
    <location>
        <begin position="118"/>
        <end position="146"/>
    </location>
</feature>
<proteinExistence type="predicted"/>
<accession>A0A0A3IHF6</accession>
<reference evidence="2 3" key="1">
    <citation type="submission" date="2014-02" db="EMBL/GenBank/DDBJ databases">
        <title>Draft genome sequence of Lysinibacillus odysseyi NBRC 100172.</title>
        <authorList>
            <person name="Zhang F."/>
            <person name="Wang G."/>
            <person name="Zhang L."/>
        </authorList>
    </citation>
    <scope>NUCLEOTIDE SEQUENCE [LARGE SCALE GENOMIC DNA]</scope>
    <source>
        <strain evidence="2 3">NBRC 100172</strain>
    </source>
</reference>
<comment type="caution">
    <text evidence="2">The sequence shown here is derived from an EMBL/GenBank/DDBJ whole genome shotgun (WGS) entry which is preliminary data.</text>
</comment>
<evidence type="ECO:0000313" key="3">
    <source>
        <dbReference type="Proteomes" id="UP000030437"/>
    </source>
</evidence>
<feature type="transmembrane region" description="Helical" evidence="1">
    <location>
        <begin position="153"/>
        <end position="172"/>
    </location>
</feature>
<dbReference type="STRING" id="1220589.CD32_18865"/>